<feature type="compositionally biased region" description="Basic and acidic residues" evidence="1">
    <location>
        <begin position="29"/>
        <end position="39"/>
    </location>
</feature>
<dbReference type="Proteomes" id="UP000314294">
    <property type="component" value="Unassembled WGS sequence"/>
</dbReference>
<accession>A0A4Z2G057</accession>
<feature type="region of interest" description="Disordered" evidence="1">
    <location>
        <begin position="1"/>
        <end position="47"/>
    </location>
</feature>
<proteinExistence type="predicted"/>
<sequence>MNPDGSLDGTKDDSSNSCEYLRPRGMGSSREKLSSDRYSKGPCPTCL</sequence>
<evidence type="ECO:0000313" key="3">
    <source>
        <dbReference type="Proteomes" id="UP000314294"/>
    </source>
</evidence>
<protein>
    <submittedName>
        <fullName evidence="2">Uncharacterized protein</fullName>
    </submittedName>
</protein>
<evidence type="ECO:0000256" key="1">
    <source>
        <dbReference type="SAM" id="MobiDB-lite"/>
    </source>
</evidence>
<reference evidence="2 3" key="1">
    <citation type="submission" date="2019-03" db="EMBL/GenBank/DDBJ databases">
        <title>First draft genome of Liparis tanakae, snailfish: a comprehensive survey of snailfish specific genes.</title>
        <authorList>
            <person name="Kim W."/>
            <person name="Song I."/>
            <person name="Jeong J.-H."/>
            <person name="Kim D."/>
            <person name="Kim S."/>
            <person name="Ryu S."/>
            <person name="Song J.Y."/>
            <person name="Lee S.K."/>
        </authorList>
    </citation>
    <scope>NUCLEOTIDE SEQUENCE [LARGE SCALE GENOMIC DNA]</scope>
    <source>
        <tissue evidence="2">Muscle</tissue>
    </source>
</reference>
<keyword evidence="3" id="KW-1185">Reference proteome</keyword>
<gene>
    <name evidence="2" type="ORF">EYF80_043293</name>
</gene>
<dbReference type="AlphaFoldDB" id="A0A4Z2G057"/>
<organism evidence="2 3">
    <name type="scientific">Liparis tanakae</name>
    <name type="common">Tanaka's snailfish</name>
    <dbReference type="NCBI Taxonomy" id="230148"/>
    <lineage>
        <taxon>Eukaryota</taxon>
        <taxon>Metazoa</taxon>
        <taxon>Chordata</taxon>
        <taxon>Craniata</taxon>
        <taxon>Vertebrata</taxon>
        <taxon>Euteleostomi</taxon>
        <taxon>Actinopterygii</taxon>
        <taxon>Neopterygii</taxon>
        <taxon>Teleostei</taxon>
        <taxon>Neoteleostei</taxon>
        <taxon>Acanthomorphata</taxon>
        <taxon>Eupercaria</taxon>
        <taxon>Perciformes</taxon>
        <taxon>Cottioidei</taxon>
        <taxon>Cottales</taxon>
        <taxon>Liparidae</taxon>
        <taxon>Liparis</taxon>
    </lineage>
</organism>
<evidence type="ECO:0000313" key="2">
    <source>
        <dbReference type="EMBL" id="TNN46485.1"/>
    </source>
</evidence>
<dbReference type="EMBL" id="SRLO01000786">
    <property type="protein sequence ID" value="TNN46485.1"/>
    <property type="molecule type" value="Genomic_DNA"/>
</dbReference>
<comment type="caution">
    <text evidence="2">The sequence shown here is derived from an EMBL/GenBank/DDBJ whole genome shotgun (WGS) entry which is preliminary data.</text>
</comment>
<name>A0A4Z2G057_9TELE</name>